<evidence type="ECO:0000313" key="2">
    <source>
        <dbReference type="EMBL" id="CAE8640989.1"/>
    </source>
</evidence>
<proteinExistence type="predicted"/>
<keyword evidence="3" id="KW-1185">Reference proteome</keyword>
<feature type="non-terminal residue" evidence="2">
    <location>
        <position position="99"/>
    </location>
</feature>
<evidence type="ECO:0000256" key="1">
    <source>
        <dbReference type="SAM" id="MobiDB-lite"/>
    </source>
</evidence>
<protein>
    <submittedName>
        <fullName evidence="2">Uncharacterized protein</fullName>
    </submittedName>
</protein>
<evidence type="ECO:0000313" key="3">
    <source>
        <dbReference type="Proteomes" id="UP000654075"/>
    </source>
</evidence>
<dbReference type="Proteomes" id="UP000654075">
    <property type="component" value="Unassembled WGS sequence"/>
</dbReference>
<name>A0A813HTD3_POLGL</name>
<organism evidence="2 3">
    <name type="scientific">Polarella glacialis</name>
    <name type="common">Dinoflagellate</name>
    <dbReference type="NCBI Taxonomy" id="89957"/>
    <lineage>
        <taxon>Eukaryota</taxon>
        <taxon>Sar</taxon>
        <taxon>Alveolata</taxon>
        <taxon>Dinophyceae</taxon>
        <taxon>Suessiales</taxon>
        <taxon>Suessiaceae</taxon>
        <taxon>Polarella</taxon>
    </lineage>
</organism>
<dbReference type="EMBL" id="CAJNNV010032765">
    <property type="protein sequence ID" value="CAE8640989.1"/>
    <property type="molecule type" value="Genomic_DNA"/>
</dbReference>
<dbReference type="AlphaFoldDB" id="A0A813HTD3"/>
<comment type="caution">
    <text evidence="2">The sequence shown here is derived from an EMBL/GenBank/DDBJ whole genome shotgun (WGS) entry which is preliminary data.</text>
</comment>
<accession>A0A813HTD3</accession>
<gene>
    <name evidence="2" type="ORF">PGLA1383_LOCUS55716</name>
</gene>
<sequence length="99" mass="10371">APGMPSGPWAAPQVGPLSAAGQTSPSSWEGAWGNPKGVQNQNSTPQQPRQSPPPQLMQQQQKPQVAHQGRSPGSAAQTPNSRPPCPAAVYVDLSSLRER</sequence>
<reference evidence="2" key="1">
    <citation type="submission" date="2021-02" db="EMBL/GenBank/DDBJ databases">
        <authorList>
            <person name="Dougan E. K."/>
            <person name="Rhodes N."/>
            <person name="Thang M."/>
            <person name="Chan C."/>
        </authorList>
    </citation>
    <scope>NUCLEOTIDE SEQUENCE</scope>
</reference>
<feature type="compositionally biased region" description="Low complexity" evidence="1">
    <location>
        <begin position="39"/>
        <end position="49"/>
    </location>
</feature>
<feature type="region of interest" description="Disordered" evidence="1">
    <location>
        <begin position="1"/>
        <end position="99"/>
    </location>
</feature>